<dbReference type="PIRSF" id="PIRSF029950">
    <property type="entry name" value="Cas_CT1134"/>
    <property type="match status" value="1"/>
</dbReference>
<keyword evidence="2" id="KW-0378">Hydrolase</keyword>
<dbReference type="AlphaFoldDB" id="A0A379DJS0"/>
<dbReference type="InterPro" id="IPR021124">
    <property type="entry name" value="CRISPR-assoc_prot_Cas5"/>
</dbReference>
<dbReference type="GO" id="GO:0003723">
    <property type="term" value="F:RNA binding"/>
    <property type="evidence" value="ECO:0007669"/>
    <property type="project" value="UniProtKB-UniRule"/>
</dbReference>
<evidence type="ECO:0000256" key="1">
    <source>
        <dbReference type="ARBA" id="ARBA00023118"/>
    </source>
</evidence>
<keyword evidence="1 2" id="KW-0051">Antiviral defense</keyword>
<dbReference type="GO" id="GO:0051607">
    <property type="term" value="P:defense response to virus"/>
    <property type="evidence" value="ECO:0007669"/>
    <property type="project" value="UniProtKB-UniRule"/>
</dbReference>
<protein>
    <recommendedName>
        <fullName evidence="2">pre-crRNA processing endonuclease</fullName>
        <ecNumber evidence="2">3.1.-.-</ecNumber>
    </recommendedName>
</protein>
<keyword evidence="2" id="KW-0694">RNA-binding</keyword>
<comment type="function">
    <text evidence="2">CRISPR (clustered regularly interspaced short palindromic repeat) is an adaptive immune system that provides protection against mobile genetic elements (viruses, transposable elements and conjugative plasmids). CRISPR clusters contain spacers, sequences complementary to antecedent mobile elements, and target invading nucleic acids. CRISPR clusters are transcribed and processed into CRISPR RNA (crRNA).</text>
</comment>
<gene>
    <name evidence="3" type="ORF">NCTC13100_01416</name>
</gene>
<organism evidence="3 4">
    <name type="scientific">Porphyromonas macacae</name>
    <dbReference type="NCBI Taxonomy" id="28115"/>
    <lineage>
        <taxon>Bacteria</taxon>
        <taxon>Pseudomonadati</taxon>
        <taxon>Bacteroidota</taxon>
        <taxon>Bacteroidia</taxon>
        <taxon>Bacteroidales</taxon>
        <taxon>Porphyromonadaceae</taxon>
        <taxon>Porphyromonas</taxon>
    </lineage>
</organism>
<evidence type="ECO:0000256" key="2">
    <source>
        <dbReference type="PIRNR" id="PIRNR029950"/>
    </source>
</evidence>
<evidence type="ECO:0000313" key="4">
    <source>
        <dbReference type="Proteomes" id="UP000254263"/>
    </source>
</evidence>
<dbReference type="GO" id="GO:0016787">
    <property type="term" value="F:hydrolase activity"/>
    <property type="evidence" value="ECO:0007669"/>
    <property type="project" value="UniProtKB-KW"/>
</dbReference>
<dbReference type="EMBL" id="UGTI01000001">
    <property type="protein sequence ID" value="SUB78263.1"/>
    <property type="molecule type" value="Genomic_DNA"/>
</dbReference>
<dbReference type="Gene3D" id="3.30.70.2660">
    <property type="match status" value="1"/>
</dbReference>
<dbReference type="GO" id="GO:0043571">
    <property type="term" value="P:maintenance of CRISPR repeat elements"/>
    <property type="evidence" value="ECO:0007669"/>
    <property type="project" value="UniProtKB-UniRule"/>
</dbReference>
<dbReference type="GO" id="GO:0004519">
    <property type="term" value="F:endonuclease activity"/>
    <property type="evidence" value="ECO:0007669"/>
    <property type="project" value="UniProtKB-UniRule"/>
</dbReference>
<dbReference type="EC" id="3.1.-.-" evidence="2"/>
<dbReference type="NCBIfam" id="TIGR02593">
    <property type="entry name" value="CRISPR_cas5"/>
    <property type="match status" value="1"/>
</dbReference>
<dbReference type="InterPro" id="IPR010155">
    <property type="entry name" value="CRISPR-assoc_prot_Cas5d"/>
</dbReference>
<keyword evidence="2" id="KW-0540">Nuclease</keyword>
<dbReference type="NCBIfam" id="TIGR01876">
    <property type="entry name" value="cas_Cas5d"/>
    <property type="match status" value="1"/>
</dbReference>
<dbReference type="InterPro" id="IPR013422">
    <property type="entry name" value="CRISPR-assoc_prot_Cas5_N"/>
</dbReference>
<dbReference type="Pfam" id="PF09704">
    <property type="entry name" value="Cas_Cas5d"/>
    <property type="match status" value="1"/>
</dbReference>
<reference evidence="3 4" key="1">
    <citation type="submission" date="2018-06" db="EMBL/GenBank/DDBJ databases">
        <authorList>
            <consortium name="Pathogen Informatics"/>
            <person name="Doyle S."/>
        </authorList>
    </citation>
    <scope>NUCLEOTIDE SEQUENCE [LARGE SCALE GENOMIC DNA]</scope>
    <source>
        <strain evidence="3 4">NCTC13100</strain>
    </source>
</reference>
<sequence length="226" mass="26451">MEYFDKEYCIKVWGNYACFTRPEMKVERVSYDVITPSAARNIFQAIFWKPAFDWEITRIEVINPIKKTSVRRNEVASVMSLKSGPITVGNNRTQRTAYILQDVCYRIFAKLIFKPISERSANEQKKVEKPECETPKKYQEMFERRASLGQCFAQPYLGCREFTCHFEYEPDAVYEQGIDDTRSLGFMLYDLDFKNNPKAPQPMFFNVEMQHGVIEVPSPKSTLILK</sequence>
<keyword evidence="2" id="KW-0255">Endonuclease</keyword>
<accession>A0A379DJS0</accession>
<evidence type="ECO:0000313" key="3">
    <source>
        <dbReference type="EMBL" id="SUB78263.1"/>
    </source>
</evidence>
<proteinExistence type="inferred from homology"/>
<comment type="similarity">
    <text evidence="2">Belongs to the CRISPR-associated protein Cas5 family. Subtype I-C/Dvulg subfamily.</text>
</comment>
<name>A0A379DJS0_9PORP</name>
<dbReference type="RefSeq" id="WP_018360774.1">
    <property type="nucleotide sequence ID" value="NZ_UGTI01000001.1"/>
</dbReference>
<dbReference type="Proteomes" id="UP000254263">
    <property type="component" value="Unassembled WGS sequence"/>
</dbReference>